<dbReference type="AlphaFoldDB" id="A0A2M9CLK2"/>
<evidence type="ECO:0000313" key="4">
    <source>
        <dbReference type="Proteomes" id="UP000228758"/>
    </source>
</evidence>
<comment type="caution">
    <text evidence="3">The sequence shown here is derived from an EMBL/GenBank/DDBJ whole genome shotgun (WGS) entry which is preliminary data.</text>
</comment>
<keyword evidence="4" id="KW-1185">Reference proteome</keyword>
<evidence type="ECO:0000256" key="2">
    <source>
        <dbReference type="SAM" id="Phobius"/>
    </source>
</evidence>
<keyword evidence="2" id="KW-0812">Transmembrane</keyword>
<feature type="region of interest" description="Disordered" evidence="1">
    <location>
        <begin position="66"/>
        <end position="97"/>
    </location>
</feature>
<dbReference type="EMBL" id="PGFF01000001">
    <property type="protein sequence ID" value="PJJ72749.1"/>
    <property type="molecule type" value="Genomic_DNA"/>
</dbReference>
<feature type="compositionally biased region" description="Basic and acidic residues" evidence="1">
    <location>
        <begin position="1"/>
        <end position="17"/>
    </location>
</feature>
<keyword evidence="2" id="KW-1133">Transmembrane helix</keyword>
<accession>A0A2M9CLK2</accession>
<evidence type="ECO:0000256" key="1">
    <source>
        <dbReference type="SAM" id="MobiDB-lite"/>
    </source>
</evidence>
<feature type="compositionally biased region" description="Low complexity" evidence="1">
    <location>
        <begin position="70"/>
        <end position="87"/>
    </location>
</feature>
<feature type="transmembrane region" description="Helical" evidence="2">
    <location>
        <begin position="40"/>
        <end position="61"/>
    </location>
</feature>
<dbReference type="RefSeq" id="WP_170028564.1">
    <property type="nucleotide sequence ID" value="NZ_PGFF01000001.1"/>
</dbReference>
<protein>
    <submittedName>
        <fullName evidence="3">Uncharacterized protein</fullName>
    </submittedName>
</protein>
<reference evidence="3 4" key="1">
    <citation type="submission" date="2017-11" db="EMBL/GenBank/DDBJ databases">
        <title>Genomic Encyclopedia of Archaeal and Bacterial Type Strains, Phase II (KMG-II): From Individual Species to Whole Genera.</title>
        <authorList>
            <person name="Goeker M."/>
        </authorList>
    </citation>
    <scope>NUCLEOTIDE SEQUENCE [LARGE SCALE GENOMIC DNA]</scope>
    <source>
        <strain evidence="3 4">DSM 27393</strain>
    </source>
</reference>
<gene>
    <name evidence="3" type="ORF">CLV46_2325</name>
</gene>
<dbReference type="Proteomes" id="UP000228758">
    <property type="component" value="Unassembled WGS sequence"/>
</dbReference>
<organism evidence="3 4">
    <name type="scientific">Diaminobutyricimonas aerilata</name>
    <dbReference type="NCBI Taxonomy" id="1162967"/>
    <lineage>
        <taxon>Bacteria</taxon>
        <taxon>Bacillati</taxon>
        <taxon>Actinomycetota</taxon>
        <taxon>Actinomycetes</taxon>
        <taxon>Micrococcales</taxon>
        <taxon>Microbacteriaceae</taxon>
        <taxon>Diaminobutyricimonas</taxon>
    </lineage>
</organism>
<feature type="region of interest" description="Disordered" evidence="1">
    <location>
        <begin position="1"/>
        <end position="23"/>
    </location>
</feature>
<evidence type="ECO:0000313" key="3">
    <source>
        <dbReference type="EMBL" id="PJJ72749.1"/>
    </source>
</evidence>
<sequence length="253" mass="25214">MADERGLRDALDGHRNDPTPTIDVGSVVRRARGRRRVRKFAAGAGVVASAAAVVTAVVVTLPPQATVTSGGAESGAADGAPGTGAPDSAEESTDSFSTTDLAPAYKVNGCEGAVALPVAVDGLTVDVEFPADAPVGTPLAGVVVLTNDGVAAVRGTASAPPATTLGEEGIVRWHSSDLGAVAVIDLAPGASVRLDATVQPVRCTADDEALPSLPDDLPAVPAGEYTVSAALDVTLSDGRVVQLVSAPEPVTLR</sequence>
<keyword evidence="2" id="KW-0472">Membrane</keyword>
<name>A0A2M9CLK2_9MICO</name>
<proteinExistence type="predicted"/>